<dbReference type="Pfam" id="PF24075">
    <property type="entry name" value="DUF7367"/>
    <property type="match status" value="1"/>
</dbReference>
<dbReference type="Proteomes" id="UP000250157">
    <property type="component" value="Segment"/>
</dbReference>
<dbReference type="InterPro" id="IPR055791">
    <property type="entry name" value="DUF7367"/>
</dbReference>
<evidence type="ECO:0000259" key="1">
    <source>
        <dbReference type="Pfam" id="PF24075"/>
    </source>
</evidence>
<dbReference type="EMBL" id="LC371242">
    <property type="protein sequence ID" value="BBC78051.1"/>
    <property type="molecule type" value="Genomic_DNA"/>
</dbReference>
<sequence length="110" mass="12727">MWLQMSDGCTLVDVDQMAYTLEHRAKLVVDKGSKDQDKLETFNRMVESICGSLRKNERISPNMQVFAIKLLYMHYNNQTTIRAMRQAFAECGTFKSDYVIEHKASTNARI</sequence>
<protein>
    <recommendedName>
        <fullName evidence="1">DUF7367 domain-containing protein</fullName>
    </recommendedName>
</protein>
<dbReference type="RefSeq" id="YP_010090698.1">
    <property type="nucleotide sequence ID" value="NC_055721.1"/>
</dbReference>
<keyword evidence="3" id="KW-1185">Reference proteome</keyword>
<reference evidence="2 3" key="1">
    <citation type="submission" date="2018-02" db="EMBL/GenBank/DDBJ databases">
        <title>Full genome sequencing of a novel polyvalent bacteriophage as one of T4-Family member.</title>
        <authorList>
            <person name="Kawasaki T."/>
            <person name="Saad A.M."/>
            <person name="Yamada T."/>
        </authorList>
    </citation>
    <scope>NUCLEOTIDE SEQUENCE [LARGE SCALE GENOMIC DNA]</scope>
    <source>
        <strain evidence="2 3">EcS1</strain>
    </source>
</reference>
<feature type="domain" description="DUF7367" evidence="1">
    <location>
        <begin position="3"/>
        <end position="104"/>
    </location>
</feature>
<evidence type="ECO:0000313" key="2">
    <source>
        <dbReference type="EMBL" id="BBC78051.1"/>
    </source>
</evidence>
<proteinExistence type="predicted"/>
<dbReference type="KEGG" id="vg:65108190"/>
<evidence type="ECO:0000313" key="3">
    <source>
        <dbReference type="Proteomes" id="UP000250157"/>
    </source>
</evidence>
<name>A0A2Z5ZC92_9CAUD</name>
<accession>A0A2Z5ZC92</accession>
<organism evidence="2 3">
    <name type="scientific">Escherichia phage EcS1</name>
    <dbReference type="NCBI Taxonomy" id="2083276"/>
    <lineage>
        <taxon>Viruses</taxon>
        <taxon>Duplodnaviria</taxon>
        <taxon>Heunggongvirae</taxon>
        <taxon>Uroviricota</taxon>
        <taxon>Caudoviricetes</taxon>
        <taxon>Pantevenvirales</taxon>
        <taxon>Straboviridae</taxon>
        <taxon>Tevenvirinae</taxon>
        <taxon>Kagamiyamavirus</taxon>
        <taxon>Kagamiyamavirus ecs1</taxon>
    </lineage>
</organism>
<dbReference type="GeneID" id="65108190"/>